<protein>
    <submittedName>
        <fullName evidence="3">Transcriptional antiterminator, BglG family</fullName>
    </submittedName>
</protein>
<dbReference type="Proteomes" id="UP000199300">
    <property type="component" value="Unassembled WGS sequence"/>
</dbReference>
<evidence type="ECO:0000256" key="1">
    <source>
        <dbReference type="ARBA" id="ARBA00022737"/>
    </source>
</evidence>
<keyword evidence="1" id="KW-0677">Repeat</keyword>
<dbReference type="PANTHER" id="PTHR30185:SF15">
    <property type="entry name" value="CRYPTIC BETA-GLUCOSIDE BGL OPERON ANTITERMINATOR"/>
    <property type="match status" value="1"/>
</dbReference>
<dbReference type="SMART" id="SM01061">
    <property type="entry name" value="CAT_RBD"/>
    <property type="match status" value="1"/>
</dbReference>
<dbReference type="OrthoDB" id="9813552at2"/>
<organism evidence="3 4">
    <name type="scientific">Amphibacillus marinus</name>
    <dbReference type="NCBI Taxonomy" id="872970"/>
    <lineage>
        <taxon>Bacteria</taxon>
        <taxon>Bacillati</taxon>
        <taxon>Bacillota</taxon>
        <taxon>Bacilli</taxon>
        <taxon>Bacillales</taxon>
        <taxon>Bacillaceae</taxon>
        <taxon>Amphibacillus</taxon>
    </lineage>
</organism>
<dbReference type="STRING" id="872970.SAMN04488134_11553"/>
<reference evidence="3 4" key="1">
    <citation type="submission" date="2016-10" db="EMBL/GenBank/DDBJ databases">
        <authorList>
            <person name="de Groot N.N."/>
        </authorList>
    </citation>
    <scope>NUCLEOTIDE SEQUENCE [LARGE SCALE GENOMIC DNA]</scope>
    <source>
        <strain evidence="3 4">CGMCC 1.10434</strain>
    </source>
</reference>
<dbReference type="SUPFAM" id="SSF50151">
    <property type="entry name" value="SacY-like RNA-binding domain"/>
    <property type="match status" value="1"/>
</dbReference>
<dbReference type="InterPro" id="IPR050661">
    <property type="entry name" value="BglG_antiterminators"/>
</dbReference>
<dbReference type="AlphaFoldDB" id="A0A1H8TB84"/>
<dbReference type="RefSeq" id="WP_091500136.1">
    <property type="nucleotide sequence ID" value="NZ_FODJ01000015.1"/>
</dbReference>
<dbReference type="InterPro" id="IPR011608">
    <property type="entry name" value="PRD"/>
</dbReference>
<accession>A0A1H8TB84</accession>
<dbReference type="Pfam" id="PF03123">
    <property type="entry name" value="CAT_RBD"/>
    <property type="match status" value="1"/>
</dbReference>
<dbReference type="InterPro" id="IPR036650">
    <property type="entry name" value="CAT_RNA-bd_dom_sf"/>
</dbReference>
<evidence type="ECO:0000313" key="3">
    <source>
        <dbReference type="EMBL" id="SEO88141.1"/>
    </source>
</evidence>
<dbReference type="Gene3D" id="1.10.1790.10">
    <property type="entry name" value="PRD domain"/>
    <property type="match status" value="2"/>
</dbReference>
<gene>
    <name evidence="3" type="ORF">SAMN04488134_11553</name>
</gene>
<evidence type="ECO:0000259" key="2">
    <source>
        <dbReference type="PROSITE" id="PS51372"/>
    </source>
</evidence>
<evidence type="ECO:0000313" key="4">
    <source>
        <dbReference type="Proteomes" id="UP000199300"/>
    </source>
</evidence>
<feature type="domain" description="PRD" evidence="2">
    <location>
        <begin position="65"/>
        <end position="170"/>
    </location>
</feature>
<feature type="domain" description="PRD" evidence="2">
    <location>
        <begin position="171"/>
        <end position="282"/>
    </location>
</feature>
<proteinExistence type="predicted"/>
<name>A0A1H8TB84_9BACI</name>
<dbReference type="GO" id="GO:0006355">
    <property type="term" value="P:regulation of DNA-templated transcription"/>
    <property type="evidence" value="ECO:0007669"/>
    <property type="project" value="InterPro"/>
</dbReference>
<sequence length="295" mass="34503">MRVVKVLNNSLILALDDQGHEMILMGKGIGFNKAIGYRLRKQEVQKVFVMKDRAIGRNIIKLASEIDSTFFELAKTIIDYAIEQYNMDLMEHIYLSLTDHLSFVVKRMEQGIVIENFYVAEMKKFSPNEYQVGVFGLELVEARLKIKLPIDEAGNIAFHFINAQQNNPYNVNNRIITESLKDMLDIVKYNFSLTYDEDSISYSRFTTHLRLFAQRLLTDRQKFEQGDDFLYEQIINNCPAEYKCVNKLEKYIIEKFSTELTQTEELYLTIHIHRVLEENKHRKDGCNNKTDGKSL</sequence>
<dbReference type="GO" id="GO:0003723">
    <property type="term" value="F:RNA binding"/>
    <property type="evidence" value="ECO:0007669"/>
    <property type="project" value="InterPro"/>
</dbReference>
<dbReference type="Gene3D" id="2.30.24.10">
    <property type="entry name" value="CAT RNA-binding domain"/>
    <property type="match status" value="1"/>
</dbReference>
<dbReference type="InterPro" id="IPR036634">
    <property type="entry name" value="PRD_sf"/>
</dbReference>
<dbReference type="InterPro" id="IPR004341">
    <property type="entry name" value="CAT_RNA-bd_dom"/>
</dbReference>
<dbReference type="PROSITE" id="PS51372">
    <property type="entry name" value="PRD_2"/>
    <property type="match status" value="2"/>
</dbReference>
<dbReference type="SUPFAM" id="SSF63520">
    <property type="entry name" value="PTS-regulatory domain, PRD"/>
    <property type="match status" value="2"/>
</dbReference>
<keyword evidence="4" id="KW-1185">Reference proteome</keyword>
<dbReference type="EMBL" id="FODJ01000015">
    <property type="protein sequence ID" value="SEO88141.1"/>
    <property type="molecule type" value="Genomic_DNA"/>
</dbReference>
<dbReference type="PANTHER" id="PTHR30185">
    <property type="entry name" value="CRYPTIC BETA-GLUCOSIDE BGL OPERON ANTITERMINATOR"/>
    <property type="match status" value="1"/>
</dbReference>
<dbReference type="Pfam" id="PF00874">
    <property type="entry name" value="PRD"/>
    <property type="match status" value="2"/>
</dbReference>